<dbReference type="SMART" id="SM00248">
    <property type="entry name" value="ANK"/>
    <property type="match status" value="5"/>
</dbReference>
<feature type="compositionally biased region" description="Basic and acidic residues" evidence="8">
    <location>
        <begin position="544"/>
        <end position="558"/>
    </location>
</feature>
<dbReference type="PANTHER" id="PTHR22904">
    <property type="entry name" value="TPR REPEAT CONTAINING PROTEIN"/>
    <property type="match status" value="1"/>
</dbReference>
<dbReference type="Pfam" id="PF12796">
    <property type="entry name" value="Ank_2"/>
    <property type="match status" value="2"/>
</dbReference>
<evidence type="ECO:0000313" key="11">
    <source>
        <dbReference type="Proteomes" id="UP000475862"/>
    </source>
</evidence>
<keyword evidence="2" id="KW-0963">Cytoplasm</keyword>
<accession>A0A6G0UAU8</accession>
<comment type="subcellular location">
    <subcellularLocation>
        <location evidence="1">Cytoplasm</location>
    </subcellularLocation>
</comment>
<evidence type="ECO:0000256" key="2">
    <source>
        <dbReference type="ARBA" id="ARBA00022490"/>
    </source>
</evidence>
<feature type="repeat" description="TPR" evidence="7">
    <location>
        <begin position="549"/>
        <end position="582"/>
    </location>
</feature>
<sequence length="864" mass="97590">MWSKSNADKLKMELSGKREKQQQSIKSEKVTEDNTNIKMDSGFLSGANLSCDMLSKENIECDVKNKDLNFKQLKETPTIVVDSGLDICESGCLSELDVDQKNTCKSYSNTEHNWQFYFQQNEDGDTQLHLAILHGYIQVSKRLIDICPDSKLLDIRNDDGQSALHLAVITNQCEIVKYLMMANANAEVLDCNGNTAVHLACYGGKLDCLRILASYVLLPKIFDTINYDGLACIHIATIANHPNLLRFIVNSSKNVNITDYKSGYTALHFAVALNRANLIECLLDKVDPNIESYAGKLAFEIDVDYDEDEEDNEISDDLVKSMNALDLKEKGNAALAMGNYEEAILDYTEAIALDPNNHVLYSNRSAAYAKQGNYQNALEDAEKTLSIKPDWPKGYSRKGTALSFLGRKDDAAKAYEEGLKFDPSNQQLLDGLKEVKQTPQSPFGSNMFPAEAFLKLAQDPRTKDLINDQQFMSLLMECQRDPQKLIMNMQDPRISAALSVMMGINLMGDDDKMDTEPSPPPPPKQKREPTPPPPEKSEDESLTEEQKEAKKEKDLGNEEYKKKNFESALAHYNKAIELEPTNMTFYNNVAAVYFEQKEYKKCIEQCEKAVEVGRENRADFKLIAKAFSRIGNAYKKLEDYKSARTYFQKSMSEHRTPEVKTIISELEKKIKEEDRKAYVDPVKAEEAKEKGNEFFNKGQFADAVKFYSEAILRNPDEPKYYSNRAACYTKLAAFDLGLKDCEKCVELDPKFLKGWIRKGKILQGMQQSSKALSAYQKALEIDSSNTEALEGYRSCSIAANSDPEEMRKRAMADPEVQDIIRDPAMRLILEQMQNDPKALSDHLKNPEIASKIQKLIESGLIAIR</sequence>
<evidence type="ECO:0000256" key="7">
    <source>
        <dbReference type="PROSITE-ProRule" id="PRU00339"/>
    </source>
</evidence>
<dbReference type="GO" id="GO:0051879">
    <property type="term" value="F:Hsp90 protein binding"/>
    <property type="evidence" value="ECO:0007669"/>
    <property type="project" value="TreeGrafter"/>
</dbReference>
<dbReference type="SUPFAM" id="SSF48403">
    <property type="entry name" value="Ankyrin repeat"/>
    <property type="match status" value="1"/>
</dbReference>
<evidence type="ECO:0000256" key="5">
    <source>
        <dbReference type="ARBA" id="ARBA00026193"/>
    </source>
</evidence>
<dbReference type="GO" id="GO:0005737">
    <property type="term" value="C:cytoplasm"/>
    <property type="evidence" value="ECO:0007669"/>
    <property type="project" value="UniProtKB-SubCell"/>
</dbReference>
<evidence type="ECO:0000256" key="6">
    <source>
        <dbReference type="PROSITE-ProRule" id="PRU00023"/>
    </source>
</evidence>
<dbReference type="Gene3D" id="1.10.260.100">
    <property type="match status" value="2"/>
</dbReference>
<keyword evidence="4 7" id="KW-0802">TPR repeat</keyword>
<protein>
    <recommendedName>
        <fullName evidence="5">Stress-induced-phosphoprotein 1</fullName>
    </recommendedName>
</protein>
<dbReference type="FunFam" id="1.25.40.10:FF:000027">
    <property type="entry name" value="stress-induced-phosphoprotein 1 isoform X1"/>
    <property type="match status" value="1"/>
</dbReference>
<reference evidence="10 11" key="1">
    <citation type="submission" date="2019-08" db="EMBL/GenBank/DDBJ databases">
        <title>The genome of the soybean aphid Biotype 1, its phylome, world population structure and adaptation to the North American continent.</title>
        <authorList>
            <person name="Giordano R."/>
            <person name="Donthu R.K."/>
            <person name="Hernandez A.G."/>
            <person name="Wright C.L."/>
            <person name="Zimin A.V."/>
        </authorList>
    </citation>
    <scope>NUCLEOTIDE SEQUENCE [LARGE SCALE GENOMIC DNA]</scope>
    <source>
        <tissue evidence="10">Whole aphids</tissue>
    </source>
</reference>
<dbReference type="InterPro" id="IPR011990">
    <property type="entry name" value="TPR-like_helical_dom_sf"/>
</dbReference>
<proteinExistence type="predicted"/>
<keyword evidence="3" id="KW-0677">Repeat</keyword>
<feature type="region of interest" description="Disordered" evidence="8">
    <location>
        <begin position="507"/>
        <end position="558"/>
    </location>
</feature>
<evidence type="ECO:0000313" key="10">
    <source>
        <dbReference type="EMBL" id="KAE9545749.1"/>
    </source>
</evidence>
<dbReference type="InterPro" id="IPR006636">
    <property type="entry name" value="STI1_HS-bd"/>
</dbReference>
<dbReference type="Gene3D" id="1.25.40.20">
    <property type="entry name" value="Ankyrin repeat-containing domain"/>
    <property type="match status" value="1"/>
</dbReference>
<dbReference type="FunFam" id="1.25.40.10:FF:000010">
    <property type="entry name" value="Stress-induced phosphoprotein 1"/>
    <property type="match status" value="1"/>
</dbReference>
<dbReference type="OrthoDB" id="2423701at2759"/>
<name>A0A6G0UAU8_APHGL</name>
<dbReference type="InterPro" id="IPR019734">
    <property type="entry name" value="TPR_rpt"/>
</dbReference>
<feature type="repeat" description="TPR" evidence="7">
    <location>
        <begin position="684"/>
        <end position="717"/>
    </location>
</feature>
<dbReference type="InterPro" id="IPR036770">
    <property type="entry name" value="Ankyrin_rpt-contain_sf"/>
</dbReference>
<organism evidence="10 11">
    <name type="scientific">Aphis glycines</name>
    <name type="common">Soybean aphid</name>
    <dbReference type="NCBI Taxonomy" id="307491"/>
    <lineage>
        <taxon>Eukaryota</taxon>
        <taxon>Metazoa</taxon>
        <taxon>Ecdysozoa</taxon>
        <taxon>Arthropoda</taxon>
        <taxon>Hexapoda</taxon>
        <taxon>Insecta</taxon>
        <taxon>Pterygota</taxon>
        <taxon>Neoptera</taxon>
        <taxon>Paraneoptera</taxon>
        <taxon>Hemiptera</taxon>
        <taxon>Sternorrhyncha</taxon>
        <taxon>Aphidomorpha</taxon>
        <taxon>Aphidoidea</taxon>
        <taxon>Aphididae</taxon>
        <taxon>Aphidini</taxon>
        <taxon>Aphis</taxon>
        <taxon>Aphis</taxon>
    </lineage>
</organism>
<feature type="repeat" description="ANK" evidence="6">
    <location>
        <begin position="159"/>
        <end position="191"/>
    </location>
</feature>
<dbReference type="FunFam" id="1.10.260.100:FF:000002">
    <property type="entry name" value="Stress-induced-phosphoprotein 1 (Hsp70/Hsp90-organizing)"/>
    <property type="match status" value="1"/>
</dbReference>
<dbReference type="SMART" id="SM00727">
    <property type="entry name" value="STI1"/>
    <property type="match status" value="2"/>
</dbReference>
<evidence type="ECO:0000256" key="3">
    <source>
        <dbReference type="ARBA" id="ARBA00022737"/>
    </source>
</evidence>
<dbReference type="FunFam" id="1.25.40.10:FF:000020">
    <property type="entry name" value="Stress-induced phosphoprotein 1"/>
    <property type="match status" value="1"/>
</dbReference>
<gene>
    <name evidence="10" type="ORF">AGLY_001292</name>
</gene>
<evidence type="ECO:0000259" key="9">
    <source>
        <dbReference type="SMART" id="SM00727"/>
    </source>
</evidence>
<feature type="repeat" description="ANK" evidence="6">
    <location>
        <begin position="123"/>
        <end position="155"/>
    </location>
</feature>
<dbReference type="InterPro" id="IPR041243">
    <property type="entry name" value="STI1/HOP_DP"/>
</dbReference>
<dbReference type="AlphaFoldDB" id="A0A6G0UAU8"/>
<dbReference type="Pfam" id="PF17830">
    <property type="entry name" value="STI1-HOP_DP"/>
    <property type="match status" value="2"/>
</dbReference>
<dbReference type="Gene3D" id="1.25.40.10">
    <property type="entry name" value="Tetratricopeptide repeat domain"/>
    <property type="match status" value="3"/>
</dbReference>
<feature type="repeat" description="TPR" evidence="7">
    <location>
        <begin position="624"/>
        <end position="657"/>
    </location>
</feature>
<feature type="domain" description="STI1" evidence="9">
    <location>
        <begin position="813"/>
        <end position="852"/>
    </location>
</feature>
<dbReference type="InterPro" id="IPR002110">
    <property type="entry name" value="Ankyrin_rpt"/>
</dbReference>
<dbReference type="Pfam" id="PF13181">
    <property type="entry name" value="TPR_8"/>
    <property type="match status" value="4"/>
</dbReference>
<dbReference type="Pfam" id="PF13414">
    <property type="entry name" value="TPR_11"/>
    <property type="match status" value="2"/>
</dbReference>
<dbReference type="Proteomes" id="UP000475862">
    <property type="component" value="Unassembled WGS sequence"/>
</dbReference>
<feature type="repeat" description="TPR" evidence="7">
    <location>
        <begin position="392"/>
        <end position="425"/>
    </location>
</feature>
<dbReference type="PROSITE" id="PS50088">
    <property type="entry name" value="ANK_REPEAT"/>
    <property type="match status" value="3"/>
</dbReference>
<keyword evidence="11" id="KW-1185">Reference proteome</keyword>
<dbReference type="SMART" id="SM00028">
    <property type="entry name" value="TPR"/>
    <property type="match status" value="9"/>
</dbReference>
<dbReference type="PROSITE" id="PS50005">
    <property type="entry name" value="TPR"/>
    <property type="match status" value="8"/>
</dbReference>
<comment type="caution">
    <text evidence="10">The sequence shown here is derived from an EMBL/GenBank/DDBJ whole genome shotgun (WGS) entry which is preliminary data.</text>
</comment>
<feature type="repeat" description="TPR" evidence="7">
    <location>
        <begin position="583"/>
        <end position="616"/>
    </location>
</feature>
<feature type="repeat" description="ANK" evidence="6">
    <location>
        <begin position="228"/>
        <end position="260"/>
    </location>
</feature>
<dbReference type="EMBL" id="VYZN01000001">
    <property type="protein sequence ID" value="KAE9545749.1"/>
    <property type="molecule type" value="Genomic_DNA"/>
</dbReference>
<feature type="repeat" description="TPR" evidence="7">
    <location>
        <begin position="358"/>
        <end position="391"/>
    </location>
</feature>
<dbReference type="SUPFAM" id="SSF48452">
    <property type="entry name" value="TPR-like"/>
    <property type="match status" value="3"/>
</dbReference>
<keyword evidence="6" id="KW-0040">ANK repeat</keyword>
<feature type="region of interest" description="Disordered" evidence="8">
    <location>
        <begin position="1"/>
        <end position="32"/>
    </location>
</feature>
<dbReference type="PROSITE" id="PS50297">
    <property type="entry name" value="ANK_REP_REGION"/>
    <property type="match status" value="2"/>
</dbReference>
<evidence type="ECO:0000256" key="4">
    <source>
        <dbReference type="ARBA" id="ARBA00022803"/>
    </source>
</evidence>
<dbReference type="PANTHER" id="PTHR22904:SF523">
    <property type="entry name" value="STRESS-INDUCED-PHOSPHOPROTEIN 1"/>
    <property type="match status" value="1"/>
</dbReference>
<feature type="domain" description="STI1" evidence="9">
    <location>
        <begin position="449"/>
        <end position="489"/>
    </location>
</feature>
<feature type="repeat" description="TPR" evidence="7">
    <location>
        <begin position="324"/>
        <end position="357"/>
    </location>
</feature>
<evidence type="ECO:0000256" key="8">
    <source>
        <dbReference type="SAM" id="MobiDB-lite"/>
    </source>
</evidence>
<feature type="repeat" description="TPR" evidence="7">
    <location>
        <begin position="752"/>
        <end position="785"/>
    </location>
</feature>
<evidence type="ECO:0000256" key="1">
    <source>
        <dbReference type="ARBA" id="ARBA00004496"/>
    </source>
</evidence>